<name>A0ABV0D676_9GAMM</name>
<dbReference type="PANTHER" id="PTHR30319:SF1">
    <property type="entry name" value="TRANSCRIPTIONAL REPRESSOR PAAX"/>
    <property type="match status" value="1"/>
</dbReference>
<comment type="caution">
    <text evidence="2">The sequence shown here is derived from an EMBL/GenBank/DDBJ whole genome shotgun (WGS) entry which is preliminary data.</text>
</comment>
<reference evidence="2 3" key="1">
    <citation type="submission" date="2024-05" db="EMBL/GenBank/DDBJ databases">
        <title>Genome sequencing of Marine Estuary Bacteria, Pseudoalteromonas distincta strain FA, Psychrobacter proteolyticus strain EA, and Shewanella baltica strain CA.</title>
        <authorList>
            <person name="Dieffenbach S.A."/>
            <person name="Maclea K.S."/>
        </authorList>
    </citation>
    <scope>NUCLEOTIDE SEQUENCE [LARGE SCALE GENOMIC DNA]</scope>
    <source>
        <strain evidence="2 3">EA</strain>
    </source>
</reference>
<dbReference type="PANTHER" id="PTHR30319">
    <property type="entry name" value="PHENYLACETIC ACID REGULATOR-RELATED TRANSCRIPTIONAL REPRESSOR"/>
    <property type="match status" value="1"/>
</dbReference>
<evidence type="ECO:0000256" key="1">
    <source>
        <dbReference type="SAM" id="SignalP"/>
    </source>
</evidence>
<accession>A0ABV0D676</accession>
<evidence type="ECO:0000313" key="2">
    <source>
        <dbReference type="EMBL" id="MEN8626150.1"/>
    </source>
</evidence>
<evidence type="ECO:0000313" key="3">
    <source>
        <dbReference type="Proteomes" id="UP001414441"/>
    </source>
</evidence>
<gene>
    <name evidence="2" type="ORF">ABFV72_09010</name>
</gene>
<keyword evidence="3" id="KW-1185">Reference proteome</keyword>
<protein>
    <submittedName>
        <fullName evidence="2">PaaX family transcriptional regulator</fullName>
    </submittedName>
</protein>
<dbReference type="RefSeq" id="WP_347163292.1">
    <property type="nucleotide sequence ID" value="NZ_JBDLOB010000005.1"/>
</dbReference>
<dbReference type="EMBL" id="JBDLOB010000005">
    <property type="protein sequence ID" value="MEN8626150.1"/>
    <property type="molecule type" value="Genomic_DNA"/>
</dbReference>
<feature type="signal peptide" evidence="1">
    <location>
        <begin position="1"/>
        <end position="24"/>
    </location>
</feature>
<dbReference type="InterPro" id="IPR036388">
    <property type="entry name" value="WH-like_DNA-bd_sf"/>
</dbReference>
<dbReference type="Proteomes" id="UP001414441">
    <property type="component" value="Unassembled WGS sequence"/>
</dbReference>
<proteinExistence type="predicted"/>
<organism evidence="2 3">
    <name type="scientific">Psychrobacter proteolyticus</name>
    <dbReference type="NCBI Taxonomy" id="147825"/>
    <lineage>
        <taxon>Bacteria</taxon>
        <taxon>Pseudomonadati</taxon>
        <taxon>Pseudomonadota</taxon>
        <taxon>Gammaproteobacteria</taxon>
        <taxon>Moraxellales</taxon>
        <taxon>Moraxellaceae</taxon>
        <taxon>Psychrobacter</taxon>
    </lineage>
</organism>
<dbReference type="Gene3D" id="1.10.10.10">
    <property type="entry name" value="Winged helix-like DNA-binding domain superfamily/Winged helix DNA-binding domain"/>
    <property type="match status" value="1"/>
</dbReference>
<feature type="chain" id="PRO_5046160239" evidence="1">
    <location>
        <begin position="25"/>
        <end position="267"/>
    </location>
</feature>
<keyword evidence="1" id="KW-0732">Signal</keyword>
<dbReference type="Gene3D" id="3.30.70.2650">
    <property type="match status" value="1"/>
</dbReference>
<sequence length="267" mass="29910">MNKPTPRLLLLRLLMVAEANILSASEAVLAGSIFDMTENSIRVTLARLIQADLAESIGLATYKLGPKAQKLGADVALWQTADKRTIKSDGSWIAVATGGLPRSDRKALRARARALSLLGFRELDKGLYLRPNNLLGGVDVVRKRLLDLGLEEEAAVFKANEFDEVRQKKARALWSDMHLEKHYKEQSQQLTDWLSGLADLPSHVALREIFMLGDAGIRSVVFDPLLPAPLVDEDARQKYFETVRRINEEGRRLWFAFFEKAKSLESV</sequence>